<dbReference type="SUPFAM" id="SSF52540">
    <property type="entry name" value="P-loop containing nucleoside triphosphate hydrolases"/>
    <property type="match status" value="1"/>
</dbReference>
<dbReference type="Gene3D" id="1.20.1060.20">
    <property type="match status" value="1"/>
</dbReference>
<dbReference type="GO" id="GO:0005694">
    <property type="term" value="C:chromosome"/>
    <property type="evidence" value="ECO:0007669"/>
    <property type="project" value="InterPro"/>
</dbReference>
<dbReference type="Gene3D" id="3.30.70.1620">
    <property type="match status" value="1"/>
</dbReference>
<dbReference type="InterPro" id="IPR036277">
    <property type="entry name" value="SMC_hinge_sf"/>
</dbReference>
<feature type="coiled-coil region" evidence="6">
    <location>
        <begin position="649"/>
        <end position="704"/>
    </location>
</feature>
<keyword evidence="3" id="KW-0067">ATP-binding</keyword>
<dbReference type="EMBL" id="CAFBMM010000013">
    <property type="protein sequence ID" value="CAB4900668.1"/>
    <property type="molecule type" value="Genomic_DNA"/>
</dbReference>
<dbReference type="GO" id="GO:0005524">
    <property type="term" value="F:ATP binding"/>
    <property type="evidence" value="ECO:0007669"/>
    <property type="project" value="UniProtKB-KW"/>
</dbReference>
<dbReference type="PIRSF" id="PIRSF005719">
    <property type="entry name" value="SMC"/>
    <property type="match status" value="1"/>
</dbReference>
<dbReference type="InterPro" id="IPR010935">
    <property type="entry name" value="SMC_hinge"/>
</dbReference>
<evidence type="ECO:0000259" key="7">
    <source>
        <dbReference type="SMART" id="SM00968"/>
    </source>
</evidence>
<protein>
    <submittedName>
        <fullName evidence="8">Unannotated protein</fullName>
    </submittedName>
</protein>
<dbReference type="InterPro" id="IPR027417">
    <property type="entry name" value="P-loop_NTPase"/>
</dbReference>
<dbReference type="HAMAP" id="MF_01894">
    <property type="entry name" value="Smc_prok"/>
    <property type="match status" value="1"/>
</dbReference>
<sequence>MFLKSLVLKGFKSFAEKTELVFEPGVTVIVGPNGSGKSNLVDAVAWVLGAQGPRTLRGGKMDDVIFAGTSKRPALGRAEVSLTIDNALGVLPIDFTEVTITRTLFRNGDSEYQINGAPCRLLDVQELLSDSGIGREQHVIVGQGQLDTILNASPEQRRAVIEEAAGVLKYRRRKERAERRLVASEGNLLRLGDLLREAKRQLAPLERQAEAARRHDSVVEELRAIKLHLAGHQIAGYQTRLERLRDENSEYERHEIELRDRLRALDVSVLDVEQSLTVLGEEGLADWMVRIEALRERSRGLSALVEEKRRGVTRDLEAAADEGVVGTLIADAVALRDELSGLPTSFTDSSLPGTRVVIDSQSAQDALVQAESDWRSSEGEAARARARSDALEQQLRIAGDDDSAAALSGIDGVVGPLMEYLQIEEGAEAAVACALGDALRATVVQKGQPARRAIEAMRQGLARGLVLVIDSSSTTPFPAISVPAGARSLTEVVHSSVPGIDETLARLLSQTILVADWRIALDVVSENPDLVAVTPDGDRLGGVGVWNVGGAQATAVTRAMVQDASQLAVAAEVSRVEASRAVENARAILTASRSAEVQQVAAQERRSVLQDRLDDVEARLAARDPGQQAEAEHRRRVILERDTTLGTIIDRLSNHSQAVERLHERLRSRRQRETETARASTDQLEGLRKERTQLERELLEVRERVTQAGVADAESRIKLENAVELLRAEFDVEAAVALDAPAPSVPEGTTLAGRARELERDVRLMGPINPLALAEYGSLGERVEFLQSQIEDVRSSRRELNQVIRMVNDEIVSVFQQAFEDVAEHFKTTFSILFPGGTGKLSLIDPDDLLNTGIEIDARPSGKNVRRLSLLSGGERSLTALAFLFSVFRARPSPFYLLDEVEAALDDVNLHRFLDLVQEFREEAQLVIVTHQKRTMEAGTVLYGVSMAPGDSTRIVSQRISDVVSS</sequence>
<evidence type="ECO:0000256" key="5">
    <source>
        <dbReference type="ARBA" id="ARBA00023125"/>
    </source>
</evidence>
<accession>A0A6J7G2X5</accession>
<name>A0A6J7G2X5_9ZZZZ</name>
<proteinExistence type="inferred from homology"/>
<feature type="domain" description="SMC hinge" evidence="7">
    <location>
        <begin position="411"/>
        <end position="524"/>
    </location>
</feature>
<evidence type="ECO:0000256" key="1">
    <source>
        <dbReference type="ARBA" id="ARBA00022490"/>
    </source>
</evidence>
<dbReference type="SUPFAM" id="SSF75553">
    <property type="entry name" value="Smc hinge domain"/>
    <property type="match status" value="1"/>
</dbReference>
<dbReference type="InterPro" id="IPR011890">
    <property type="entry name" value="SMC_prok"/>
</dbReference>
<dbReference type="GO" id="GO:0007062">
    <property type="term" value="P:sister chromatid cohesion"/>
    <property type="evidence" value="ECO:0007669"/>
    <property type="project" value="InterPro"/>
</dbReference>
<dbReference type="SMART" id="SM00968">
    <property type="entry name" value="SMC_hinge"/>
    <property type="match status" value="1"/>
</dbReference>
<feature type="coiled-coil region" evidence="6">
    <location>
        <begin position="167"/>
        <end position="261"/>
    </location>
</feature>
<evidence type="ECO:0000256" key="6">
    <source>
        <dbReference type="SAM" id="Coils"/>
    </source>
</evidence>
<dbReference type="InterPro" id="IPR003395">
    <property type="entry name" value="RecF/RecN/SMC_N"/>
</dbReference>
<dbReference type="InterPro" id="IPR024704">
    <property type="entry name" value="SMC"/>
</dbReference>
<dbReference type="AlphaFoldDB" id="A0A6J7G2X5"/>
<dbReference type="GO" id="GO:0003677">
    <property type="term" value="F:DNA binding"/>
    <property type="evidence" value="ECO:0007669"/>
    <property type="project" value="UniProtKB-KW"/>
</dbReference>
<evidence type="ECO:0000313" key="8">
    <source>
        <dbReference type="EMBL" id="CAB4900668.1"/>
    </source>
</evidence>
<keyword evidence="1" id="KW-0963">Cytoplasm</keyword>
<gene>
    <name evidence="8" type="ORF">UFOPK3605_00463</name>
</gene>
<dbReference type="GO" id="GO:0016887">
    <property type="term" value="F:ATP hydrolysis activity"/>
    <property type="evidence" value="ECO:0007669"/>
    <property type="project" value="InterPro"/>
</dbReference>
<organism evidence="8">
    <name type="scientific">freshwater metagenome</name>
    <dbReference type="NCBI Taxonomy" id="449393"/>
    <lineage>
        <taxon>unclassified sequences</taxon>
        <taxon>metagenomes</taxon>
        <taxon>ecological metagenomes</taxon>
    </lineage>
</organism>
<reference evidence="8" key="1">
    <citation type="submission" date="2020-05" db="EMBL/GenBank/DDBJ databases">
        <authorList>
            <person name="Chiriac C."/>
            <person name="Salcher M."/>
            <person name="Ghai R."/>
            <person name="Kavagutti S V."/>
        </authorList>
    </citation>
    <scope>NUCLEOTIDE SEQUENCE</scope>
</reference>
<evidence type="ECO:0000256" key="3">
    <source>
        <dbReference type="ARBA" id="ARBA00022840"/>
    </source>
</evidence>
<evidence type="ECO:0000256" key="2">
    <source>
        <dbReference type="ARBA" id="ARBA00022741"/>
    </source>
</evidence>
<dbReference type="GO" id="GO:0030261">
    <property type="term" value="P:chromosome condensation"/>
    <property type="evidence" value="ECO:0007669"/>
    <property type="project" value="InterPro"/>
</dbReference>
<keyword evidence="4 6" id="KW-0175">Coiled coil</keyword>
<keyword evidence="5" id="KW-0238">DNA-binding</keyword>
<dbReference type="Pfam" id="PF02463">
    <property type="entry name" value="SMC_N"/>
    <property type="match status" value="1"/>
</dbReference>
<dbReference type="Gene3D" id="3.40.50.300">
    <property type="entry name" value="P-loop containing nucleotide triphosphate hydrolases"/>
    <property type="match status" value="2"/>
</dbReference>
<dbReference type="PANTHER" id="PTHR43977">
    <property type="entry name" value="STRUCTURAL MAINTENANCE OF CHROMOSOMES PROTEIN 3"/>
    <property type="match status" value="1"/>
</dbReference>
<keyword evidence="2" id="KW-0547">Nucleotide-binding</keyword>
<dbReference type="Pfam" id="PF06470">
    <property type="entry name" value="SMC_hinge"/>
    <property type="match status" value="1"/>
</dbReference>
<evidence type="ECO:0000256" key="4">
    <source>
        <dbReference type="ARBA" id="ARBA00023054"/>
    </source>
</evidence>